<protein>
    <recommendedName>
        <fullName evidence="8">AMP-dependent synthetase/ligase domain-containing protein</fullName>
    </recommendedName>
</protein>
<dbReference type="Gene3D" id="3.30.559.30">
    <property type="entry name" value="Nonribosomal peptide synthetase, condensation domain"/>
    <property type="match status" value="1"/>
</dbReference>
<dbReference type="AlphaFoldDB" id="A0A8S2GX86"/>
<dbReference type="Proteomes" id="UP000677228">
    <property type="component" value="Unassembled WGS sequence"/>
</dbReference>
<dbReference type="InterPro" id="IPR000873">
    <property type="entry name" value="AMP-dep_synth/lig_dom"/>
</dbReference>
<reference evidence="6" key="1">
    <citation type="submission" date="2021-02" db="EMBL/GenBank/DDBJ databases">
        <authorList>
            <person name="Nowell W R."/>
        </authorList>
    </citation>
    <scope>NUCLEOTIDE SEQUENCE</scope>
</reference>
<dbReference type="GO" id="GO:0003824">
    <property type="term" value="F:catalytic activity"/>
    <property type="evidence" value="ECO:0007669"/>
    <property type="project" value="InterPro"/>
</dbReference>
<dbReference type="GO" id="GO:0043041">
    <property type="term" value="P:amino acid activation for nonribosomal peptide biosynthetic process"/>
    <property type="evidence" value="ECO:0007669"/>
    <property type="project" value="TreeGrafter"/>
</dbReference>
<keyword evidence="2" id="KW-0597">Phosphoprotein</keyword>
<comment type="caution">
    <text evidence="6">The sequence shown here is derived from an EMBL/GenBank/DDBJ whole genome shotgun (WGS) entry which is preliminary data.</text>
</comment>
<dbReference type="Proteomes" id="UP000682733">
    <property type="component" value="Unassembled WGS sequence"/>
</dbReference>
<dbReference type="InterPro" id="IPR001242">
    <property type="entry name" value="Condensation_dom"/>
</dbReference>
<proteinExistence type="predicted"/>
<dbReference type="GO" id="GO:0044550">
    <property type="term" value="P:secondary metabolite biosynthetic process"/>
    <property type="evidence" value="ECO:0007669"/>
    <property type="project" value="TreeGrafter"/>
</dbReference>
<dbReference type="InterPro" id="IPR042099">
    <property type="entry name" value="ANL_N_sf"/>
</dbReference>
<dbReference type="EMBL" id="CAJNOK010000688">
    <property type="protein sequence ID" value="CAF0769190.1"/>
    <property type="molecule type" value="Genomic_DNA"/>
</dbReference>
<dbReference type="PROSITE" id="PS00455">
    <property type="entry name" value="AMP_BINDING"/>
    <property type="match status" value="1"/>
</dbReference>
<dbReference type="EMBL" id="CAJOBA010000688">
    <property type="protein sequence ID" value="CAF3549834.1"/>
    <property type="molecule type" value="Genomic_DNA"/>
</dbReference>
<sequence length="473" mass="54598">MVASESDEMKKTTDARNYWKELLADYDPDLQLPYDHQRLSSLDCQSFVPSSSFNFNLEDRQLIDSILGCCTNYSVTLFQLFLTNYYLFLFKVTQGTAKDICVYSNHPCSERLAFIPYRFKLDPRLTFLEVVMHVQKLCHKMQPYLEFETDEIINNISQRDLPVLKFLLQESPRSKTDAKNDLSQLQSSLYTSKSEREQEVKFDLQLWIRCNLEDQTMKCSFDFSTDLFEQTTIDIMSRRFQTLLKQLFLSSSFDVERSPVYELSILLPDELRLLRDLNDNHIQFEQEMKCIHQQFTETANKNPQKLAVILDEQSLTYAELLVYVQHLSLSLMNDHHVVPGSIICQCVERSIEMVIGILSILTCGAVYCPLSPNDPPERLCSLIQETKSKHILIHELTEERFSVSVEDKNFIRIDVKRIFGSGALNGKQLNLLSAVPVDVEKVAYVIFTSGSTGTPKAVRCCCLFQNVGKYYIA</sequence>
<dbReference type="Gene3D" id="3.40.50.12780">
    <property type="entry name" value="N-terminal domain of ligase-like"/>
    <property type="match status" value="1"/>
</dbReference>
<gene>
    <name evidence="5" type="ORF">OVA965_LOCUS2988</name>
    <name evidence="6" type="ORF">TMI583_LOCUS2987</name>
</gene>
<dbReference type="GO" id="GO:0031177">
    <property type="term" value="F:phosphopantetheine binding"/>
    <property type="evidence" value="ECO:0007669"/>
    <property type="project" value="TreeGrafter"/>
</dbReference>
<dbReference type="GO" id="GO:0005737">
    <property type="term" value="C:cytoplasm"/>
    <property type="evidence" value="ECO:0007669"/>
    <property type="project" value="TreeGrafter"/>
</dbReference>
<dbReference type="Pfam" id="PF00668">
    <property type="entry name" value="Condensation"/>
    <property type="match status" value="1"/>
</dbReference>
<evidence type="ECO:0008006" key="8">
    <source>
        <dbReference type="Google" id="ProtNLM"/>
    </source>
</evidence>
<name>A0A8S2GX86_9BILA</name>
<evidence type="ECO:0000313" key="6">
    <source>
        <dbReference type="EMBL" id="CAF3549834.1"/>
    </source>
</evidence>
<evidence type="ECO:0000313" key="5">
    <source>
        <dbReference type="EMBL" id="CAF0769190.1"/>
    </source>
</evidence>
<dbReference type="Pfam" id="PF00501">
    <property type="entry name" value="AMP-binding"/>
    <property type="match status" value="1"/>
</dbReference>
<evidence type="ECO:0000256" key="2">
    <source>
        <dbReference type="ARBA" id="ARBA00022553"/>
    </source>
</evidence>
<accession>A0A8S2GX86</accession>
<evidence type="ECO:0000259" key="3">
    <source>
        <dbReference type="Pfam" id="PF00501"/>
    </source>
</evidence>
<keyword evidence="1" id="KW-0596">Phosphopantetheine</keyword>
<dbReference type="SUPFAM" id="SSF56801">
    <property type="entry name" value="Acetyl-CoA synthetase-like"/>
    <property type="match status" value="1"/>
</dbReference>
<organism evidence="6 7">
    <name type="scientific">Didymodactylos carnosus</name>
    <dbReference type="NCBI Taxonomy" id="1234261"/>
    <lineage>
        <taxon>Eukaryota</taxon>
        <taxon>Metazoa</taxon>
        <taxon>Spiralia</taxon>
        <taxon>Gnathifera</taxon>
        <taxon>Rotifera</taxon>
        <taxon>Eurotatoria</taxon>
        <taxon>Bdelloidea</taxon>
        <taxon>Philodinida</taxon>
        <taxon>Philodinidae</taxon>
        <taxon>Didymodactylos</taxon>
    </lineage>
</organism>
<evidence type="ECO:0000313" key="7">
    <source>
        <dbReference type="Proteomes" id="UP000682733"/>
    </source>
</evidence>
<feature type="domain" description="AMP-dependent synthetase/ligase" evidence="3">
    <location>
        <begin position="295"/>
        <end position="458"/>
    </location>
</feature>
<dbReference type="InterPro" id="IPR020845">
    <property type="entry name" value="AMP-binding_CS"/>
</dbReference>
<dbReference type="PANTHER" id="PTHR45527:SF1">
    <property type="entry name" value="FATTY ACID SYNTHASE"/>
    <property type="match status" value="1"/>
</dbReference>
<dbReference type="SUPFAM" id="SSF52777">
    <property type="entry name" value="CoA-dependent acyltransferases"/>
    <property type="match status" value="1"/>
</dbReference>
<dbReference type="PANTHER" id="PTHR45527">
    <property type="entry name" value="NONRIBOSOMAL PEPTIDE SYNTHETASE"/>
    <property type="match status" value="1"/>
</dbReference>
<evidence type="ECO:0000259" key="4">
    <source>
        <dbReference type="Pfam" id="PF00668"/>
    </source>
</evidence>
<evidence type="ECO:0000256" key="1">
    <source>
        <dbReference type="ARBA" id="ARBA00022450"/>
    </source>
</evidence>
<feature type="domain" description="Condensation" evidence="4">
    <location>
        <begin position="8"/>
        <end position="248"/>
    </location>
</feature>